<name>A0A4D6KGC5_9EURY</name>
<gene>
    <name evidence="1" type="ORF">E5139_05495</name>
</gene>
<dbReference type="KEGG" id="halz:E5139_05495"/>
<dbReference type="RefSeq" id="WP_012807974.1">
    <property type="nucleotide sequence ID" value="NZ_CP039375.1"/>
</dbReference>
<proteinExistence type="predicted"/>
<protein>
    <submittedName>
        <fullName evidence="1">Uncharacterized protein</fullName>
    </submittedName>
</protein>
<dbReference type="AlphaFoldDB" id="A0A4D6KGC5"/>
<dbReference type="Proteomes" id="UP000297053">
    <property type="component" value="Chromosome"/>
</dbReference>
<reference evidence="1 2" key="1">
    <citation type="submission" date="2019-04" db="EMBL/GenBank/DDBJ databases">
        <title>Complete genome sequence of Arthrobacter sp. ZXY-2 associated with effective atrazine degradation and salt adaptation.</title>
        <authorList>
            <person name="Zhao X."/>
        </authorList>
    </citation>
    <scope>NUCLEOTIDE SEQUENCE [LARGE SCALE GENOMIC DNA]</scope>
    <source>
        <strain evidence="2">ZP60</strain>
    </source>
</reference>
<evidence type="ECO:0000313" key="2">
    <source>
        <dbReference type="Proteomes" id="UP000297053"/>
    </source>
</evidence>
<accession>A0A4D6KGC5</accession>
<evidence type="ECO:0000313" key="1">
    <source>
        <dbReference type="EMBL" id="QCD65121.1"/>
    </source>
</evidence>
<reference evidence="1 2" key="2">
    <citation type="submission" date="2019-04" db="EMBL/GenBank/DDBJ databases">
        <authorList>
            <person name="Yang S."/>
            <person name="Wei W."/>
        </authorList>
    </citation>
    <scope>NUCLEOTIDE SEQUENCE [LARGE SCALE GENOMIC DNA]</scope>
    <source>
        <strain evidence="2">ZP60</strain>
    </source>
</reference>
<organism evidence="1 2">
    <name type="scientific">Halomicrobium mukohataei</name>
    <dbReference type="NCBI Taxonomy" id="57705"/>
    <lineage>
        <taxon>Archaea</taxon>
        <taxon>Methanobacteriati</taxon>
        <taxon>Methanobacteriota</taxon>
        <taxon>Stenosarchaea group</taxon>
        <taxon>Halobacteria</taxon>
        <taxon>Halobacteriales</taxon>
        <taxon>Haloarculaceae</taxon>
        <taxon>Halomicrobium</taxon>
    </lineage>
</organism>
<sequence length="284" mass="32076">MLEDVPEEYEIDPESDFKQLEDIFVEEFPDAVEHSVEDVIFADDGPVNHLTWIALDGYSRHEFFYDDDNPDSDTLYSLLSLSPGKDDMMALRAYLAKEFDVVKSLENAALLGIPDTYQPGSKAQAHVAFYRDPRNGELNVGLNATPAQKEAEILDDVNRLVPTKNLEKLIRKVADIFYDEVEQTARDTIISGDVLSVLDDDPDFRYQTTKPLPDGVNPMYRGREAQLWQKPISKDSVIEGSQGFIQIWVPEEEESTGFISVTNGEYDNREALSEVRTAMEAALN</sequence>
<dbReference type="EMBL" id="CP039375">
    <property type="protein sequence ID" value="QCD65121.1"/>
    <property type="molecule type" value="Genomic_DNA"/>
</dbReference>
<dbReference type="GeneID" id="42178369"/>